<dbReference type="InterPro" id="IPR009057">
    <property type="entry name" value="Homeodomain-like_sf"/>
</dbReference>
<dbReference type="PROSITE" id="PS01124">
    <property type="entry name" value="HTH_ARAC_FAMILY_2"/>
    <property type="match status" value="1"/>
</dbReference>
<feature type="domain" description="HTH araC/xylS-type" evidence="4">
    <location>
        <begin position="11"/>
        <end position="108"/>
    </location>
</feature>
<keyword evidence="3" id="KW-0804">Transcription</keyword>
<dbReference type="PROSITE" id="PS00041">
    <property type="entry name" value="HTH_ARAC_FAMILY_1"/>
    <property type="match status" value="1"/>
</dbReference>
<dbReference type="PANTHER" id="PTHR46796">
    <property type="entry name" value="HTH-TYPE TRANSCRIPTIONAL ACTIVATOR RHAS-RELATED"/>
    <property type="match status" value="1"/>
</dbReference>
<dbReference type="Gene3D" id="1.10.10.60">
    <property type="entry name" value="Homeodomain-like"/>
    <property type="match status" value="2"/>
</dbReference>
<dbReference type="InterPro" id="IPR050204">
    <property type="entry name" value="AraC_XylS_family_regulators"/>
</dbReference>
<proteinExistence type="predicted"/>
<evidence type="ECO:0000313" key="5">
    <source>
        <dbReference type="EMBL" id="MBM0103196.1"/>
    </source>
</evidence>
<evidence type="ECO:0000313" key="6">
    <source>
        <dbReference type="Proteomes" id="UP000661077"/>
    </source>
</evidence>
<keyword evidence="6" id="KW-1185">Reference proteome</keyword>
<sequence>MPPAYRLNQLCKARDLLGDVTQPSVSIGQAAREASMSPYHFIRTFAAAFGETPHQFRTRQRMSNAQRLLARGHSVTEVCLELGFASLGSFSSLFSRQMGISPAAYQRSLRRSVYIPDWTPHPPSCLLLMGGPEAIAIFEKRLRRI</sequence>
<dbReference type="InterPro" id="IPR018062">
    <property type="entry name" value="HTH_AraC-typ_CS"/>
</dbReference>
<dbReference type="SUPFAM" id="SSF46689">
    <property type="entry name" value="Homeodomain-like"/>
    <property type="match status" value="2"/>
</dbReference>
<dbReference type="EMBL" id="JAEVLS010000001">
    <property type="protein sequence ID" value="MBM0103196.1"/>
    <property type="molecule type" value="Genomic_DNA"/>
</dbReference>
<dbReference type="Pfam" id="PF12833">
    <property type="entry name" value="HTH_18"/>
    <property type="match status" value="1"/>
</dbReference>
<evidence type="ECO:0000256" key="1">
    <source>
        <dbReference type="ARBA" id="ARBA00023015"/>
    </source>
</evidence>
<accession>A0ABS1WQE6</accession>
<dbReference type="PANTHER" id="PTHR46796:SF14">
    <property type="entry name" value="TRANSCRIPTIONAL REGULATORY PROTEIN"/>
    <property type="match status" value="1"/>
</dbReference>
<dbReference type="SMART" id="SM00342">
    <property type="entry name" value="HTH_ARAC"/>
    <property type="match status" value="1"/>
</dbReference>
<dbReference type="InterPro" id="IPR018060">
    <property type="entry name" value="HTH_AraC"/>
</dbReference>
<reference evidence="5 6" key="1">
    <citation type="journal article" date="2021" name="Int. J. Syst. Evol. Microbiol.">
        <title>Steroidobacter gossypii sp. nov., isolated from soil of cotton cropping field.</title>
        <authorList>
            <person name="Huang R."/>
            <person name="Yang S."/>
            <person name="Zhen C."/>
            <person name="Liu W."/>
        </authorList>
    </citation>
    <scope>NUCLEOTIDE SEQUENCE [LARGE SCALE GENOMIC DNA]</scope>
    <source>
        <strain evidence="5 6">S1-65</strain>
    </source>
</reference>
<evidence type="ECO:0000259" key="4">
    <source>
        <dbReference type="PROSITE" id="PS01124"/>
    </source>
</evidence>
<keyword evidence="1" id="KW-0805">Transcription regulation</keyword>
<evidence type="ECO:0000256" key="2">
    <source>
        <dbReference type="ARBA" id="ARBA00023125"/>
    </source>
</evidence>
<protein>
    <submittedName>
        <fullName evidence="5">Helix-turn-helix transcriptional regulator</fullName>
    </submittedName>
</protein>
<name>A0ABS1WQE6_9GAMM</name>
<comment type="caution">
    <text evidence="5">The sequence shown here is derived from an EMBL/GenBank/DDBJ whole genome shotgun (WGS) entry which is preliminary data.</text>
</comment>
<dbReference type="InterPro" id="IPR020449">
    <property type="entry name" value="Tscrpt_reg_AraC-type_HTH"/>
</dbReference>
<dbReference type="PRINTS" id="PR00032">
    <property type="entry name" value="HTHARAC"/>
</dbReference>
<evidence type="ECO:0000256" key="3">
    <source>
        <dbReference type="ARBA" id="ARBA00023163"/>
    </source>
</evidence>
<gene>
    <name evidence="5" type="ORF">JM946_00485</name>
</gene>
<dbReference type="Proteomes" id="UP000661077">
    <property type="component" value="Unassembled WGS sequence"/>
</dbReference>
<dbReference type="RefSeq" id="WP_203165182.1">
    <property type="nucleotide sequence ID" value="NZ_JAEVLS010000001.1"/>
</dbReference>
<organism evidence="5 6">
    <name type="scientific">Steroidobacter gossypii</name>
    <dbReference type="NCBI Taxonomy" id="2805490"/>
    <lineage>
        <taxon>Bacteria</taxon>
        <taxon>Pseudomonadati</taxon>
        <taxon>Pseudomonadota</taxon>
        <taxon>Gammaproteobacteria</taxon>
        <taxon>Steroidobacterales</taxon>
        <taxon>Steroidobacteraceae</taxon>
        <taxon>Steroidobacter</taxon>
    </lineage>
</organism>
<keyword evidence="2" id="KW-0238">DNA-binding</keyword>